<feature type="transmembrane region" description="Helical" evidence="6">
    <location>
        <begin position="407"/>
        <end position="429"/>
    </location>
</feature>
<accession>A0ABQ1WPI2</accession>
<dbReference type="PANTHER" id="PTHR30250">
    <property type="entry name" value="PST FAMILY PREDICTED COLANIC ACID TRANSPORTER"/>
    <property type="match status" value="1"/>
</dbReference>
<dbReference type="EMBL" id="BMGS01000004">
    <property type="protein sequence ID" value="GGG41079.1"/>
    <property type="molecule type" value="Genomic_DNA"/>
</dbReference>
<dbReference type="PANTHER" id="PTHR30250:SF11">
    <property type="entry name" value="O-ANTIGEN TRANSPORTER-RELATED"/>
    <property type="match status" value="1"/>
</dbReference>
<keyword evidence="4 6" id="KW-1133">Transmembrane helix</keyword>
<keyword evidence="8" id="KW-1185">Reference proteome</keyword>
<reference evidence="8" key="1">
    <citation type="journal article" date="2019" name="Int. J. Syst. Evol. Microbiol.">
        <title>The Global Catalogue of Microorganisms (GCM) 10K type strain sequencing project: providing services to taxonomists for standard genome sequencing and annotation.</title>
        <authorList>
            <consortium name="The Broad Institute Genomics Platform"/>
            <consortium name="The Broad Institute Genome Sequencing Center for Infectious Disease"/>
            <person name="Wu L."/>
            <person name="Ma J."/>
        </authorList>
    </citation>
    <scope>NUCLEOTIDE SEQUENCE [LARGE SCALE GENOMIC DNA]</scope>
    <source>
        <strain evidence="8">CGMCC 1.12990</strain>
    </source>
</reference>
<keyword evidence="3 6" id="KW-0812">Transmembrane</keyword>
<keyword evidence="2" id="KW-1003">Cell membrane</keyword>
<feature type="transmembrane region" description="Helical" evidence="6">
    <location>
        <begin position="167"/>
        <end position="191"/>
    </location>
</feature>
<feature type="transmembrane region" description="Helical" evidence="6">
    <location>
        <begin position="270"/>
        <end position="297"/>
    </location>
</feature>
<dbReference type="Proteomes" id="UP000601361">
    <property type="component" value="Unassembled WGS sequence"/>
</dbReference>
<proteinExistence type="predicted"/>
<feature type="transmembrane region" description="Helical" evidence="6">
    <location>
        <begin position="349"/>
        <end position="370"/>
    </location>
</feature>
<comment type="caution">
    <text evidence="7">The sequence shown here is derived from an EMBL/GenBank/DDBJ whole genome shotgun (WGS) entry which is preliminary data.</text>
</comment>
<protein>
    <recommendedName>
        <fullName evidence="9">Polysaccharide biosynthesis protein C-terminal domain-containing protein</fullName>
    </recommendedName>
</protein>
<evidence type="ECO:0000313" key="7">
    <source>
        <dbReference type="EMBL" id="GGG41079.1"/>
    </source>
</evidence>
<feature type="transmembrane region" description="Helical" evidence="6">
    <location>
        <begin position="63"/>
        <end position="85"/>
    </location>
</feature>
<feature type="transmembrane region" description="Helical" evidence="6">
    <location>
        <begin position="309"/>
        <end position="329"/>
    </location>
</feature>
<keyword evidence="5 6" id="KW-0472">Membrane</keyword>
<gene>
    <name evidence="7" type="ORF">GCM10011378_16660</name>
</gene>
<evidence type="ECO:0008006" key="9">
    <source>
        <dbReference type="Google" id="ProtNLM"/>
    </source>
</evidence>
<evidence type="ECO:0000256" key="1">
    <source>
        <dbReference type="ARBA" id="ARBA00004651"/>
    </source>
</evidence>
<dbReference type="Pfam" id="PF01943">
    <property type="entry name" value="Polysacc_synt"/>
    <property type="match status" value="1"/>
</dbReference>
<feature type="transmembrane region" description="Helical" evidence="6">
    <location>
        <begin position="231"/>
        <end position="250"/>
    </location>
</feature>
<evidence type="ECO:0000256" key="5">
    <source>
        <dbReference type="ARBA" id="ARBA00023136"/>
    </source>
</evidence>
<dbReference type="InterPro" id="IPR002797">
    <property type="entry name" value="Polysacc_synth"/>
</dbReference>
<feature type="transmembrane region" description="Helical" evidence="6">
    <location>
        <begin position="197"/>
        <end position="219"/>
    </location>
</feature>
<evidence type="ECO:0000313" key="8">
    <source>
        <dbReference type="Proteomes" id="UP000601361"/>
    </source>
</evidence>
<feature type="transmembrane region" description="Helical" evidence="6">
    <location>
        <begin position="465"/>
        <end position="488"/>
    </location>
</feature>
<name>A0ABQ1WPI2_9BACT</name>
<feature type="transmembrane region" description="Helical" evidence="6">
    <location>
        <begin position="30"/>
        <end position="51"/>
    </location>
</feature>
<evidence type="ECO:0000256" key="4">
    <source>
        <dbReference type="ARBA" id="ARBA00022989"/>
    </source>
</evidence>
<comment type="subcellular location">
    <subcellularLocation>
        <location evidence="1">Cell membrane</location>
        <topology evidence="1">Multi-pass membrane protein</topology>
    </subcellularLocation>
</comment>
<dbReference type="InterPro" id="IPR050833">
    <property type="entry name" value="Poly_Biosynth_Transport"/>
</dbReference>
<feature type="transmembrane region" description="Helical" evidence="6">
    <location>
        <begin position="441"/>
        <end position="459"/>
    </location>
</feature>
<evidence type="ECO:0000256" key="3">
    <source>
        <dbReference type="ARBA" id="ARBA00022692"/>
    </source>
</evidence>
<feature type="transmembrane region" description="Helical" evidence="6">
    <location>
        <begin position="106"/>
        <end position="129"/>
    </location>
</feature>
<feature type="transmembrane region" description="Helical" evidence="6">
    <location>
        <begin position="135"/>
        <end position="155"/>
    </location>
</feature>
<evidence type="ECO:0000256" key="6">
    <source>
        <dbReference type="SAM" id="Phobius"/>
    </source>
</evidence>
<sequence length="502" mass="55626">MRQTIPRAASLGRAPVRVSFQLNASGIKRFLGNISFVVLLNLLVKPGWVVLENVVQDRLGHEVFGTFTALLTLATIVAAVSDVGTTQLTTKRLAASPGFFTEFFPTLLPLRAGLGVGFLLATVGLGWVLGYRGHWLVLLTITAAGLLLTQYILFLRGVLQAHQRFNLDAVLSVLERLLLLGLVLALLPLGLSLDRYVAVRTVAVGFTFLLLVGLIRRFYGRVALRPRWQQARQVLLESVPLAFITLVYGLNERVDMLMLERLVSSQEASYYAAAYRWVDAVMMYLWTVLPLFFARFAHATGRTQEQQELLWFGQRVVTVPLLFVVGFGLFRGELLFFQFTHSSALEVAHMTQCLQLLFLNVLVHAFFAIYSTLLTSTDHEKPVSWLVTGSIVVNVGLNFLFMPRYGALAGAVNTLLCAVVVSAGYVWLVPRRTGVQLPWVMLLRLAVVFSGLCAGWYGLRTYAGLPWWLEAAAAGLWLLLLVAGLGVVKPSELRQLRRPPAG</sequence>
<organism evidence="7 8">
    <name type="scientific">Hymenobacter glacieicola</name>
    <dbReference type="NCBI Taxonomy" id="1562124"/>
    <lineage>
        <taxon>Bacteria</taxon>
        <taxon>Pseudomonadati</taxon>
        <taxon>Bacteroidota</taxon>
        <taxon>Cytophagia</taxon>
        <taxon>Cytophagales</taxon>
        <taxon>Hymenobacteraceae</taxon>
        <taxon>Hymenobacter</taxon>
    </lineage>
</organism>
<evidence type="ECO:0000256" key="2">
    <source>
        <dbReference type="ARBA" id="ARBA00022475"/>
    </source>
</evidence>
<feature type="transmembrane region" description="Helical" evidence="6">
    <location>
        <begin position="382"/>
        <end position="401"/>
    </location>
</feature>
<dbReference type="RefSeq" id="WP_188557366.1">
    <property type="nucleotide sequence ID" value="NZ_BMGS01000004.1"/>
</dbReference>